<dbReference type="Gene3D" id="3.40.462.20">
    <property type="match status" value="1"/>
</dbReference>
<dbReference type="SUPFAM" id="SSF56176">
    <property type="entry name" value="FAD-binding/transporter-associated domain-like"/>
    <property type="match status" value="1"/>
</dbReference>
<dbReference type="Gene3D" id="3.30.465.10">
    <property type="match status" value="1"/>
</dbReference>
<evidence type="ECO:0000256" key="5">
    <source>
        <dbReference type="ARBA" id="ARBA00023002"/>
    </source>
</evidence>
<dbReference type="InterPro" id="IPR006094">
    <property type="entry name" value="Oxid_FAD_bind_N"/>
</dbReference>
<feature type="region of interest" description="Disordered" evidence="6">
    <location>
        <begin position="99"/>
        <end position="119"/>
    </location>
</feature>
<dbReference type="GO" id="GO:0071949">
    <property type="term" value="F:FAD binding"/>
    <property type="evidence" value="ECO:0007669"/>
    <property type="project" value="InterPro"/>
</dbReference>
<evidence type="ECO:0000256" key="6">
    <source>
        <dbReference type="SAM" id="MobiDB-lite"/>
    </source>
</evidence>
<dbReference type="PROSITE" id="PS00862">
    <property type="entry name" value="OX2_COVAL_FAD"/>
    <property type="match status" value="1"/>
</dbReference>
<keyword evidence="9" id="KW-1185">Reference proteome</keyword>
<feature type="domain" description="FAD-binding PCMH-type" evidence="7">
    <location>
        <begin position="38"/>
        <end position="236"/>
    </location>
</feature>
<evidence type="ECO:0000313" key="8">
    <source>
        <dbReference type="EMBL" id="KAJ9165633.1"/>
    </source>
</evidence>
<dbReference type="InterPro" id="IPR050416">
    <property type="entry name" value="FAD-linked_Oxidoreductase"/>
</dbReference>
<protein>
    <submittedName>
        <fullName evidence="8">FAD binding domain protein</fullName>
    </submittedName>
</protein>
<evidence type="ECO:0000259" key="7">
    <source>
        <dbReference type="PROSITE" id="PS51387"/>
    </source>
</evidence>
<name>A0AA38W214_9PEZI</name>
<dbReference type="Gene3D" id="3.30.43.10">
    <property type="entry name" value="Uridine Diphospho-n-acetylenolpyruvylglucosamine Reductase, domain 2"/>
    <property type="match status" value="1"/>
</dbReference>
<comment type="caution">
    <text evidence="8">The sequence shown here is derived from an EMBL/GenBank/DDBJ whole genome shotgun (WGS) entry which is preliminary data.</text>
</comment>
<dbReference type="EMBL" id="JANBVN010000002">
    <property type="protein sequence ID" value="KAJ9165633.1"/>
    <property type="molecule type" value="Genomic_DNA"/>
</dbReference>
<dbReference type="Pfam" id="PF01565">
    <property type="entry name" value="FAD_binding_4"/>
    <property type="match status" value="2"/>
</dbReference>
<gene>
    <name evidence="8" type="ORF">NKR19_g163</name>
</gene>
<dbReference type="InterPro" id="IPR036318">
    <property type="entry name" value="FAD-bd_PCMH-like_sf"/>
</dbReference>
<comment type="similarity">
    <text evidence="2">Belongs to the oxygen-dependent FAD-linked oxidoreductase family.</text>
</comment>
<keyword evidence="3" id="KW-0285">Flavoprotein</keyword>
<dbReference type="PANTHER" id="PTHR42973:SF39">
    <property type="entry name" value="FAD-BINDING PCMH-TYPE DOMAIN-CONTAINING PROTEIN"/>
    <property type="match status" value="1"/>
</dbReference>
<dbReference type="InterPro" id="IPR016166">
    <property type="entry name" value="FAD-bd_PCMH"/>
</dbReference>
<evidence type="ECO:0000256" key="1">
    <source>
        <dbReference type="ARBA" id="ARBA00001974"/>
    </source>
</evidence>
<dbReference type="GO" id="GO:0016491">
    <property type="term" value="F:oxidoreductase activity"/>
    <property type="evidence" value="ECO:0007669"/>
    <property type="project" value="UniProtKB-KW"/>
</dbReference>
<dbReference type="PROSITE" id="PS51387">
    <property type="entry name" value="FAD_PCMH"/>
    <property type="match status" value="1"/>
</dbReference>
<dbReference type="AlphaFoldDB" id="A0AA38W214"/>
<accession>A0AA38W214</accession>
<evidence type="ECO:0000313" key="9">
    <source>
        <dbReference type="Proteomes" id="UP001174691"/>
    </source>
</evidence>
<dbReference type="PANTHER" id="PTHR42973">
    <property type="entry name" value="BINDING OXIDOREDUCTASE, PUTATIVE (AFU_ORTHOLOGUE AFUA_1G17690)-RELATED"/>
    <property type="match status" value="1"/>
</dbReference>
<dbReference type="InterPro" id="IPR016167">
    <property type="entry name" value="FAD-bd_PCMH_sub1"/>
</dbReference>
<reference evidence="8" key="1">
    <citation type="submission" date="2022-07" db="EMBL/GenBank/DDBJ databases">
        <title>Fungi with potential for degradation of polypropylene.</title>
        <authorList>
            <person name="Gostincar C."/>
        </authorList>
    </citation>
    <scope>NUCLEOTIDE SEQUENCE</scope>
    <source>
        <strain evidence="8">EXF-13287</strain>
    </source>
</reference>
<proteinExistence type="inferred from homology"/>
<organism evidence="8 9">
    <name type="scientific">Coniochaeta hoffmannii</name>
    <dbReference type="NCBI Taxonomy" id="91930"/>
    <lineage>
        <taxon>Eukaryota</taxon>
        <taxon>Fungi</taxon>
        <taxon>Dikarya</taxon>
        <taxon>Ascomycota</taxon>
        <taxon>Pezizomycotina</taxon>
        <taxon>Sordariomycetes</taxon>
        <taxon>Sordariomycetidae</taxon>
        <taxon>Coniochaetales</taxon>
        <taxon>Coniochaetaceae</taxon>
        <taxon>Coniochaeta</taxon>
    </lineage>
</organism>
<sequence>MPPQQQQPPTTVLHRDTTDPATFQSAVWGRVFNQRRDTSRVPLAFVKARTTSDVVAAVRLAEASDVRVSVRSGGHSWAGWSVRSDAVLVDLGDFDLDDEDDDDAEKKGPEWAVDGGRGGGRGRIEYDEKSRVVSCPASTTGRMLNGFLEGKGRMFAGGHCPDVGLGGFLLQGGMGWNCKNWGWACESVVGVDVITADGEVRHASAVENGDLFWAAKGAGPGFPAIVTRFYLLTRPLMEMYQSLYVFPISEYKRVLQWVVDISPTADPETEIVSVASYLPNDDELTILANFTCFKPSKEAAEAALEPIHASRPAGAKIEVFCDRTSLAKEYGSQAGANPEGHRYCAENAYVSNGKDVPAVLEKGFTTLPSRKSFALYFAMNPTSRRTLPAADSQAGMALSMQSDHYFALYTVWEAENDDERCTSWVRGVMADVERHADGAYLGDSDFQHRRTRFWSDEAGRKLMEVRKKWDPKGRICGYLDEGDQSGVDGLKNEFEWKLNLEG</sequence>
<dbReference type="Proteomes" id="UP001174691">
    <property type="component" value="Unassembled WGS sequence"/>
</dbReference>
<evidence type="ECO:0000256" key="2">
    <source>
        <dbReference type="ARBA" id="ARBA00005466"/>
    </source>
</evidence>
<dbReference type="InterPro" id="IPR006093">
    <property type="entry name" value="Oxy_OxRdtase_FAD_BS"/>
</dbReference>
<keyword evidence="4" id="KW-0274">FAD</keyword>
<keyword evidence="5" id="KW-0560">Oxidoreductase</keyword>
<evidence type="ECO:0000256" key="3">
    <source>
        <dbReference type="ARBA" id="ARBA00022630"/>
    </source>
</evidence>
<comment type="cofactor">
    <cofactor evidence="1">
        <name>FAD</name>
        <dbReference type="ChEBI" id="CHEBI:57692"/>
    </cofactor>
</comment>
<dbReference type="InterPro" id="IPR016169">
    <property type="entry name" value="FAD-bd_PCMH_sub2"/>
</dbReference>
<evidence type="ECO:0000256" key="4">
    <source>
        <dbReference type="ARBA" id="ARBA00022827"/>
    </source>
</evidence>